<dbReference type="InterPro" id="IPR013783">
    <property type="entry name" value="Ig-like_fold"/>
</dbReference>
<dbReference type="Gene3D" id="2.60.40.10">
    <property type="entry name" value="Immunoglobulins"/>
    <property type="match status" value="1"/>
</dbReference>
<dbReference type="SMART" id="SM00458">
    <property type="entry name" value="RICIN"/>
    <property type="match status" value="2"/>
</dbReference>
<dbReference type="Pfam" id="PF00652">
    <property type="entry name" value="Ricin_B_lectin"/>
    <property type="match status" value="2"/>
</dbReference>
<reference evidence="5 6" key="1">
    <citation type="submission" date="2024-01" db="EMBL/GenBank/DDBJ databases">
        <title>Genome insights into Plantactinospora veratri sp. nov.</title>
        <authorList>
            <person name="Wang L."/>
        </authorList>
    </citation>
    <scope>NUCLEOTIDE SEQUENCE [LARGE SCALE GENOMIC DNA]</scope>
    <source>
        <strain evidence="5 6">NEAU-FHS4</strain>
    </source>
</reference>
<dbReference type="InterPro" id="IPR035992">
    <property type="entry name" value="Ricin_B-like_lectins"/>
</dbReference>
<dbReference type="RefSeq" id="WP_331209840.1">
    <property type="nucleotide sequence ID" value="NZ_JAZGQL010000017.1"/>
</dbReference>
<evidence type="ECO:0000313" key="6">
    <source>
        <dbReference type="Proteomes" id="UP001339911"/>
    </source>
</evidence>
<dbReference type="Gene3D" id="2.80.10.50">
    <property type="match status" value="2"/>
</dbReference>
<sequence>MALAPAAARAEPAPARPANRIDRLSDSDRAAARARLTGQSVEVGSATTATSRTVANPDGTFTMDVSPRPSRVRRDGAWVPLDPTLRRNPDGSYSPAAAPYDLVLSGGGTDPFALVTNGDSRLGLRFPSRLPAPTVSGATATYPAVLPGVDLVVTANEQGGFAHALVIKNAAAAADPGVRNLTLPLVTRNATVRSMPDGGLAAEDQYGRTVFSAPAPEIWDSSIPTVEQAAGTGNPQRSTPTEASPAAKRAMVSARVTGDALTLSPDPALLADPDVRYPLYLDPAWNANSTAPTRNAWTYVDSARKDNSYWNNSGRARSGYNGWESPYYIGRSYFQFPMSSALWGANIISATLQTKSVWSANNSNDYYFKIFRVGVINSSTTWNRQPTRYEQIDSRQLAGNWRSDGSENPKQHDFNVLALIRSAAAGKWPTATLGLINNHEGDKYAWRKFQNNPTIAITFNSIPRTPDRYATSPSVPCNSDPVGQVGNTSVTFSANLSDPDGTQTQLEGQFSVVNETTGATVASPKVTVSNNKVASVTLPASQFSNGHRYAWNVRAYDGKDTSPATPTCRFVFNSAQPAPPTVTSTTYPDGTTGAPVGTPGTFTLTPPAGSDPPISYVYSLNTPPPATVPQSYGPFRGGTLLPAQPANAPTSVSITPRRFGPNILYVYAINSAGNPGPVSSYRFSTDAPSTPAPPGDFTGDGRPDHIAIGTVYRPGAWLYAATDGTGKLAAAVQVGLDGPGGAGSTGALTDWTGAKASPLDLNGDGAQDLLVRLPRSDADGNVHVLPGNGDGTSFDPVDRIRIQLPRIDGEAGNQTVDQIVASPWPSITGSPLPDLYVIVGDVLYLYPPGFPPGAYDAPILLSTGWTGRTITAAAAGADPALFARTNSTGRLELLTGNTATGTPAGVTGGPVTVYATSGFDSASTPAIDGTDVNRDGRPDLWTNRGNSSIDGRLNTGGNTLAAAVANPTGGKGLLRSAVAGSFCLDNKGGGTADRNIIWAYSCNAGPPAQIWQVVDDGSIRIAGKCLDVTGNGTANKTLVQLYTCAGTSGQRWQPGANGSLVNPSSGRCLDAPTPVGNGAQMYIHDCHGGQNQSWRLDESGVGLIRSAFAGKCLDNDRGVLANANKVQIWDCNAGSSQIWAMLGDGRVRVGGTYCLDVASYATANNSPVHLYACQAGAATNQEWRIGPNFSLVNPVSGRCLDVPGSNTTNGTALQIHDCNGTNAQRWMLS</sequence>
<feature type="compositionally biased region" description="Low complexity" evidence="3">
    <location>
        <begin position="1"/>
        <end position="18"/>
    </location>
</feature>
<feature type="compositionally biased region" description="Polar residues" evidence="3">
    <location>
        <begin position="231"/>
        <end position="242"/>
    </location>
</feature>
<feature type="region of interest" description="Disordered" evidence="3">
    <location>
        <begin position="1"/>
        <end position="93"/>
    </location>
</feature>
<gene>
    <name evidence="5" type="ORF">V1634_22410</name>
</gene>
<feature type="domain" description="Ricin B lectin" evidence="4">
    <location>
        <begin position="971"/>
        <end position="1097"/>
    </location>
</feature>
<dbReference type="CDD" id="cd23451">
    <property type="entry name" value="beta-trefoil_Ricin_laminarinase"/>
    <property type="match status" value="2"/>
</dbReference>
<dbReference type="SUPFAM" id="SSF69318">
    <property type="entry name" value="Integrin alpha N-terminal domain"/>
    <property type="match status" value="1"/>
</dbReference>
<evidence type="ECO:0000256" key="3">
    <source>
        <dbReference type="SAM" id="MobiDB-lite"/>
    </source>
</evidence>
<feature type="compositionally biased region" description="Basic and acidic residues" evidence="3">
    <location>
        <begin position="19"/>
        <end position="31"/>
    </location>
</feature>
<dbReference type="Proteomes" id="UP001339911">
    <property type="component" value="Unassembled WGS sequence"/>
</dbReference>
<evidence type="ECO:0000256" key="1">
    <source>
        <dbReference type="ARBA" id="ARBA00022734"/>
    </source>
</evidence>
<evidence type="ECO:0000259" key="4">
    <source>
        <dbReference type="SMART" id="SM00458"/>
    </source>
</evidence>
<dbReference type="Gene3D" id="2.130.10.130">
    <property type="entry name" value="Integrin alpha, N-terminal"/>
    <property type="match status" value="1"/>
</dbReference>
<feature type="domain" description="Ricin B lectin" evidence="4">
    <location>
        <begin position="1099"/>
        <end position="1229"/>
    </location>
</feature>
<dbReference type="InterPro" id="IPR000772">
    <property type="entry name" value="Ricin_B_lectin"/>
</dbReference>
<name>A0ABU7SHZ8_9ACTN</name>
<evidence type="ECO:0000256" key="2">
    <source>
        <dbReference type="ARBA" id="ARBA00023157"/>
    </source>
</evidence>
<proteinExistence type="predicted"/>
<feature type="region of interest" description="Disordered" evidence="3">
    <location>
        <begin position="227"/>
        <end position="247"/>
    </location>
</feature>
<dbReference type="InterPro" id="IPR028994">
    <property type="entry name" value="Integrin_alpha_N"/>
</dbReference>
<protein>
    <submittedName>
        <fullName evidence="5">Ricin-type beta-trefoil lectin domain protein</fullName>
    </submittedName>
</protein>
<dbReference type="PROSITE" id="PS50231">
    <property type="entry name" value="RICIN_B_LECTIN"/>
    <property type="match status" value="2"/>
</dbReference>
<keyword evidence="6" id="KW-1185">Reference proteome</keyword>
<comment type="caution">
    <text evidence="5">The sequence shown here is derived from an EMBL/GenBank/DDBJ whole genome shotgun (WGS) entry which is preliminary data.</text>
</comment>
<evidence type="ECO:0000313" key="5">
    <source>
        <dbReference type="EMBL" id="MEE6309588.1"/>
    </source>
</evidence>
<keyword evidence="2" id="KW-1015">Disulfide bond</keyword>
<keyword evidence="1" id="KW-0430">Lectin</keyword>
<organism evidence="5 6">
    <name type="scientific">Plantactinospora veratri</name>
    <dbReference type="NCBI Taxonomy" id="1436122"/>
    <lineage>
        <taxon>Bacteria</taxon>
        <taxon>Bacillati</taxon>
        <taxon>Actinomycetota</taxon>
        <taxon>Actinomycetes</taxon>
        <taxon>Micromonosporales</taxon>
        <taxon>Micromonosporaceae</taxon>
        <taxon>Plantactinospora</taxon>
    </lineage>
</organism>
<dbReference type="SUPFAM" id="SSF50370">
    <property type="entry name" value="Ricin B-like lectins"/>
    <property type="match status" value="2"/>
</dbReference>
<accession>A0ABU7SHZ8</accession>
<dbReference type="PANTHER" id="PTHR11675">
    <property type="entry name" value="N-ACETYLGALACTOSAMINYLTRANSFERASE"/>
    <property type="match status" value="1"/>
</dbReference>
<feature type="compositionally biased region" description="Polar residues" evidence="3">
    <location>
        <begin position="37"/>
        <end position="54"/>
    </location>
</feature>
<dbReference type="EMBL" id="JAZGQL010000017">
    <property type="protein sequence ID" value="MEE6309588.1"/>
    <property type="molecule type" value="Genomic_DNA"/>
</dbReference>